<dbReference type="RefSeq" id="WP_212697752.1">
    <property type="nucleotide sequence ID" value="NZ_CP058649.1"/>
</dbReference>
<dbReference type="SMART" id="SM00354">
    <property type="entry name" value="HTH_LACI"/>
    <property type="match status" value="1"/>
</dbReference>
<dbReference type="CDD" id="cd01544">
    <property type="entry name" value="PBP1_GalR"/>
    <property type="match status" value="1"/>
</dbReference>
<protein>
    <submittedName>
        <fullName evidence="5">LacI family DNA-binding transcriptional regulator</fullName>
    </submittedName>
</protein>
<dbReference type="InterPro" id="IPR000843">
    <property type="entry name" value="HTH_LacI"/>
</dbReference>
<dbReference type="GO" id="GO:0000976">
    <property type="term" value="F:transcription cis-regulatory region binding"/>
    <property type="evidence" value="ECO:0007669"/>
    <property type="project" value="TreeGrafter"/>
</dbReference>
<dbReference type="Pfam" id="PF00356">
    <property type="entry name" value="LacI"/>
    <property type="match status" value="1"/>
</dbReference>
<gene>
    <name evidence="5" type="ORF">HZI73_08150</name>
</gene>
<evidence type="ECO:0000313" key="6">
    <source>
        <dbReference type="Proteomes" id="UP000683246"/>
    </source>
</evidence>
<feature type="domain" description="HTH lacI-type" evidence="4">
    <location>
        <begin position="3"/>
        <end position="59"/>
    </location>
</feature>
<keyword evidence="1" id="KW-0805">Transcription regulation</keyword>
<dbReference type="KEGG" id="vpy:HZI73_08150"/>
<dbReference type="InterPro" id="IPR010982">
    <property type="entry name" value="Lambda_DNA-bd_dom_sf"/>
</dbReference>
<dbReference type="PROSITE" id="PS50932">
    <property type="entry name" value="HTH_LACI_2"/>
    <property type="match status" value="1"/>
</dbReference>
<dbReference type="Proteomes" id="UP000683246">
    <property type="component" value="Chromosome"/>
</dbReference>
<dbReference type="CDD" id="cd01392">
    <property type="entry name" value="HTH_LacI"/>
    <property type="match status" value="1"/>
</dbReference>
<dbReference type="SUPFAM" id="SSF47413">
    <property type="entry name" value="lambda repressor-like DNA-binding domains"/>
    <property type="match status" value="1"/>
</dbReference>
<dbReference type="SUPFAM" id="SSF53822">
    <property type="entry name" value="Periplasmic binding protein-like I"/>
    <property type="match status" value="1"/>
</dbReference>
<dbReference type="InterPro" id="IPR046335">
    <property type="entry name" value="LacI/GalR-like_sensor"/>
</dbReference>
<proteinExistence type="predicted"/>
<keyword evidence="3" id="KW-0804">Transcription</keyword>
<dbReference type="Gene3D" id="3.40.50.2300">
    <property type="match status" value="2"/>
</dbReference>
<reference evidence="5" key="1">
    <citation type="submission" date="2020-07" db="EMBL/GenBank/DDBJ databases">
        <title>Vallitalea pronyensis genome.</title>
        <authorList>
            <person name="Postec A."/>
        </authorList>
    </citation>
    <scope>NUCLEOTIDE SEQUENCE</scope>
    <source>
        <strain evidence="5">FatNI3</strain>
    </source>
</reference>
<organism evidence="5 6">
    <name type="scientific">Vallitalea pronyensis</name>
    <dbReference type="NCBI Taxonomy" id="1348613"/>
    <lineage>
        <taxon>Bacteria</taxon>
        <taxon>Bacillati</taxon>
        <taxon>Bacillota</taxon>
        <taxon>Clostridia</taxon>
        <taxon>Lachnospirales</taxon>
        <taxon>Vallitaleaceae</taxon>
        <taxon>Vallitalea</taxon>
    </lineage>
</organism>
<dbReference type="Pfam" id="PF13377">
    <property type="entry name" value="Peripla_BP_3"/>
    <property type="match status" value="1"/>
</dbReference>
<dbReference type="EMBL" id="CP058649">
    <property type="protein sequence ID" value="QUI22270.1"/>
    <property type="molecule type" value="Genomic_DNA"/>
</dbReference>
<dbReference type="Gene3D" id="1.10.260.40">
    <property type="entry name" value="lambda repressor-like DNA-binding domains"/>
    <property type="match status" value="1"/>
</dbReference>
<keyword evidence="2 5" id="KW-0238">DNA-binding</keyword>
<dbReference type="InterPro" id="IPR028082">
    <property type="entry name" value="Peripla_BP_I"/>
</dbReference>
<accession>A0A8J8SG12</accession>
<evidence type="ECO:0000256" key="3">
    <source>
        <dbReference type="ARBA" id="ARBA00023163"/>
    </source>
</evidence>
<dbReference type="AlphaFoldDB" id="A0A8J8SG12"/>
<evidence type="ECO:0000256" key="1">
    <source>
        <dbReference type="ARBA" id="ARBA00023015"/>
    </source>
</evidence>
<keyword evidence="6" id="KW-1185">Reference proteome</keyword>
<evidence type="ECO:0000313" key="5">
    <source>
        <dbReference type="EMBL" id="QUI22270.1"/>
    </source>
</evidence>
<dbReference type="GO" id="GO:0003700">
    <property type="term" value="F:DNA-binding transcription factor activity"/>
    <property type="evidence" value="ECO:0007669"/>
    <property type="project" value="TreeGrafter"/>
</dbReference>
<evidence type="ECO:0000256" key="2">
    <source>
        <dbReference type="ARBA" id="ARBA00023125"/>
    </source>
</evidence>
<evidence type="ECO:0000259" key="4">
    <source>
        <dbReference type="PROSITE" id="PS50932"/>
    </source>
</evidence>
<dbReference type="PANTHER" id="PTHR30146">
    <property type="entry name" value="LACI-RELATED TRANSCRIPTIONAL REPRESSOR"/>
    <property type="match status" value="1"/>
</dbReference>
<name>A0A8J8SG12_9FIRM</name>
<sequence length="354" mass="39753">MSVTLKAIAEKAKVSISTVSRVVNNDPTKPASQETIDRIWEIVREMGYIPNQHARNLIKGNDSQEEKITKKTIGCLYTSTLDTNNDPFFSYIGLGVQEELKRQGYVMAYALSIYGMDFSEIYNYVLANPVEGVVVLGRFDQATLEFLKKHYTNIIYAGVNSVNGGFDEVICDGYKGAKAALGHLKDLGHKDIGFVGYAPEDRESKLIINEHRYKAYVDFLDEQGWHLTKNNIVHTSLKSTEAYENMMAYLKGQTKETLPTAFYCANDVTAIGAMKAIKEHGLKIPEDISIVGLDDIEMASFVSPALTTVHIKKEELGRTAVKILVDKIESNRTYPYRVDLPFELVVRQSTKSRR</sequence>
<dbReference type="PANTHER" id="PTHR30146:SF109">
    <property type="entry name" value="HTH-TYPE TRANSCRIPTIONAL REGULATOR GALS"/>
    <property type="match status" value="1"/>
</dbReference>